<feature type="domain" description="Transposase MuDR plant" evidence="2">
    <location>
        <begin position="111"/>
        <end position="163"/>
    </location>
</feature>
<feature type="region of interest" description="Disordered" evidence="1">
    <location>
        <begin position="409"/>
        <end position="570"/>
    </location>
</feature>
<feature type="compositionally biased region" description="Low complexity" evidence="1">
    <location>
        <begin position="317"/>
        <end position="334"/>
    </location>
</feature>
<dbReference type="AlphaFoldDB" id="A0A811R958"/>
<feature type="region of interest" description="Disordered" evidence="1">
    <location>
        <begin position="947"/>
        <end position="976"/>
    </location>
</feature>
<feature type="compositionally biased region" description="Pro residues" evidence="1">
    <location>
        <begin position="507"/>
        <end position="517"/>
    </location>
</feature>
<dbReference type="PANTHER" id="PTHR33074">
    <property type="entry name" value="EXPRESSED PROTEIN-RELATED"/>
    <property type="match status" value="1"/>
</dbReference>
<feature type="compositionally biased region" description="Gly residues" evidence="1">
    <location>
        <begin position="335"/>
        <end position="363"/>
    </location>
</feature>
<proteinExistence type="predicted"/>
<organism evidence="4 5">
    <name type="scientific">Miscanthus lutarioriparius</name>
    <dbReference type="NCBI Taxonomy" id="422564"/>
    <lineage>
        <taxon>Eukaryota</taxon>
        <taxon>Viridiplantae</taxon>
        <taxon>Streptophyta</taxon>
        <taxon>Embryophyta</taxon>
        <taxon>Tracheophyta</taxon>
        <taxon>Spermatophyta</taxon>
        <taxon>Magnoliopsida</taxon>
        <taxon>Liliopsida</taxon>
        <taxon>Poales</taxon>
        <taxon>Poaceae</taxon>
        <taxon>PACMAD clade</taxon>
        <taxon>Panicoideae</taxon>
        <taxon>Andropogonodae</taxon>
        <taxon>Andropogoneae</taxon>
        <taxon>Saccharinae</taxon>
        <taxon>Miscanthus</taxon>
    </lineage>
</organism>
<accession>A0A811R958</accession>
<name>A0A811R958_9POAL</name>
<feature type="domain" description="DUF1618" evidence="3">
    <location>
        <begin position="797"/>
        <end position="922"/>
    </location>
</feature>
<comment type="caution">
    <text evidence="4">The sequence shown here is derived from an EMBL/GenBank/DDBJ whole genome shotgun (WGS) entry which is preliminary data.</text>
</comment>
<dbReference type="PANTHER" id="PTHR33074:SF97">
    <property type="entry name" value="DUF1618 DOMAIN-CONTAINING PROTEIN"/>
    <property type="match status" value="1"/>
</dbReference>
<dbReference type="InterPro" id="IPR004332">
    <property type="entry name" value="Transposase_MuDR"/>
</dbReference>
<dbReference type="Pfam" id="PF07762">
    <property type="entry name" value="DUF1618"/>
    <property type="match status" value="1"/>
</dbReference>
<sequence length="1009" mass="111257">MAYKSISKYHTVQLHWKQKGYQMYLPGLEKKNSFTNIEDAQNEQEGEIHEESDSACDATGFTSDEDDEIREIRIKYKDNSIKNDECRDSSGDGRCKQYCSLSSDNPRGRDQLKDAIERYTLKMKVTLRYVKNDRERIRAVCRWKGCPWFLYASYISRSDWFQIITYDPNHACFPELKNKRLSTTRICEKYESTVKANPSWKARALKETVQDIMGVDASVTIIKRVKTKKDTNIPTGAQDGYSLQTNKRETDIVLSQFWTLLPPNLKASKISASSASKRRLFSEPPPPVNNDTLAPFPTAGSKRSSESPGKDLGICLSVSSASATPASSPSQGGSAAAGGSGSGSGGAGGSGSGGAGLEGAGGSGAAVASDIRAAGASDIGAAVASDIGATGASDRGLVAAGTSTANAIIVEGDEPVQEGDVPCGKRHESSPDAAPSPAPRRRLRARARAHLSPISGGFPPTTAPTPPPVTPQLHFSSSSSVAPHRRNRGQRPSPHSRANPSSRDAPAPTPPNRPSPAPGRWRQDNPAFHQAPDIAALRPPPPRTLPVSRPLINRSPPPRLPAPDPSPPVDWSMIYPISDGINQGSSSTDSSTAPPVNWPLLDPESVPDGIELCNWATAVSATHASAYTSRGLKVNFCFQLRGGMLALHTRCEEMSDPCATRPIKILSEVICSHYQLFLLRVCSTAINSPRDFFVFSSPYMGEDVSVHRIPKFLPKSSAVSQLFGLLRDQSDCDKYVVANLEMLNPKKGYVEVLLHRWWPSSESWSSRFLEKVTLPSIIDMRKWQTDQVIAYHKDLVWADLKQGILFCFKNPLEKDTELRIIYLPRIPHMKSVRRPETFMSVGCCNGKLKFVHLDISDFSEVVTIMTFSESSYKKEELCWYKTSRIYLNCTDLWANMPLNLEVSEYHMPCFPVLHTDKDNILYLTISKKDKDNKRAWLLQVDMKARKDSKGASPHQVDTESDTSTEFDTQFSTDSDTSTESSMEYWALVGVIDYLGFCRHQKPPLILLQD</sequence>
<evidence type="ECO:0000313" key="4">
    <source>
        <dbReference type="EMBL" id="CAD6266685.1"/>
    </source>
</evidence>
<feature type="region of interest" description="Disordered" evidence="1">
    <location>
        <begin position="41"/>
        <end position="60"/>
    </location>
</feature>
<protein>
    <recommendedName>
        <fullName evidence="6">Transposase MuDR plant domain-containing protein</fullName>
    </recommendedName>
</protein>
<dbReference type="Proteomes" id="UP000604825">
    <property type="component" value="Unassembled WGS sequence"/>
</dbReference>
<dbReference type="EMBL" id="CAJGYO010000014">
    <property type="protein sequence ID" value="CAD6266685.1"/>
    <property type="molecule type" value="Genomic_DNA"/>
</dbReference>
<reference evidence="4" key="1">
    <citation type="submission" date="2020-10" db="EMBL/GenBank/DDBJ databases">
        <authorList>
            <person name="Han B."/>
            <person name="Lu T."/>
            <person name="Zhao Q."/>
            <person name="Huang X."/>
            <person name="Zhao Y."/>
        </authorList>
    </citation>
    <scope>NUCLEOTIDE SEQUENCE</scope>
</reference>
<evidence type="ECO:0000313" key="5">
    <source>
        <dbReference type="Proteomes" id="UP000604825"/>
    </source>
</evidence>
<evidence type="ECO:0000259" key="2">
    <source>
        <dbReference type="Pfam" id="PF03108"/>
    </source>
</evidence>
<evidence type="ECO:0008006" key="6">
    <source>
        <dbReference type="Google" id="ProtNLM"/>
    </source>
</evidence>
<evidence type="ECO:0000256" key="1">
    <source>
        <dbReference type="SAM" id="MobiDB-lite"/>
    </source>
</evidence>
<feature type="compositionally biased region" description="Low complexity" evidence="1">
    <location>
        <begin position="965"/>
        <end position="976"/>
    </location>
</feature>
<dbReference type="OrthoDB" id="1918246at2759"/>
<feature type="compositionally biased region" description="Basic residues" evidence="1">
    <location>
        <begin position="439"/>
        <end position="449"/>
    </location>
</feature>
<feature type="compositionally biased region" description="Pro residues" evidence="1">
    <location>
        <begin position="555"/>
        <end position="568"/>
    </location>
</feature>
<feature type="region of interest" description="Disordered" evidence="1">
    <location>
        <begin position="276"/>
        <end position="363"/>
    </location>
</feature>
<dbReference type="InterPro" id="IPR011676">
    <property type="entry name" value="DUF1618"/>
</dbReference>
<dbReference type="Pfam" id="PF03108">
    <property type="entry name" value="DBD_Tnp_Mut"/>
    <property type="match status" value="1"/>
</dbReference>
<evidence type="ECO:0000259" key="3">
    <source>
        <dbReference type="Pfam" id="PF07762"/>
    </source>
</evidence>
<feature type="compositionally biased region" description="Pro residues" evidence="1">
    <location>
        <begin position="461"/>
        <end position="470"/>
    </location>
</feature>
<keyword evidence="5" id="KW-1185">Reference proteome</keyword>
<gene>
    <name evidence="4" type="ORF">NCGR_LOCUS49990</name>
</gene>